<dbReference type="Pfam" id="PF00234">
    <property type="entry name" value="Tryp_alpha_amyl"/>
    <property type="match status" value="1"/>
</dbReference>
<dbReference type="InterPro" id="IPR000528">
    <property type="entry name" value="Plant_nsLTP"/>
</dbReference>
<accession>A0AAV8SN33</accession>
<dbReference type="GO" id="GO:0008289">
    <property type="term" value="F:lipid binding"/>
    <property type="evidence" value="ECO:0007669"/>
    <property type="project" value="UniProtKB-KW"/>
</dbReference>
<evidence type="ECO:0000256" key="2">
    <source>
        <dbReference type="ARBA" id="ARBA00023157"/>
    </source>
</evidence>
<dbReference type="SUPFAM" id="SSF47699">
    <property type="entry name" value="Bifunctional inhibitor/lipid-transfer protein/seed storage 2S albumin"/>
    <property type="match status" value="1"/>
</dbReference>
<evidence type="ECO:0000256" key="1">
    <source>
        <dbReference type="ARBA" id="ARBA00009748"/>
    </source>
</evidence>
<feature type="domain" description="Bifunctional inhibitor/plant lipid transfer protein/seed storage helical" evidence="5">
    <location>
        <begin position="10"/>
        <end position="95"/>
    </location>
</feature>
<dbReference type="PANTHER" id="PTHR33076">
    <property type="entry name" value="NON-SPECIFIC LIPID-TRANSFER PROTEIN 2-RELATED"/>
    <property type="match status" value="1"/>
</dbReference>
<evidence type="ECO:0000256" key="3">
    <source>
        <dbReference type="RuleBase" id="RU000628"/>
    </source>
</evidence>
<name>A0AAV8SN33_9ROSI</name>
<evidence type="ECO:0000259" key="5">
    <source>
        <dbReference type="SMART" id="SM00499"/>
    </source>
</evidence>
<dbReference type="EMBL" id="JAIWQS010000010">
    <property type="protein sequence ID" value="KAJ8753672.1"/>
    <property type="molecule type" value="Genomic_DNA"/>
</dbReference>
<sequence>MKRVLVSMLVVVVMVQLGKARTSGNLRGGNPPTACCDGVKNIKAITPTTVDRRAAYNCVKAAAARYPNIKLDAASSLPKKCGVEMNNPISQATNCDKYTYCYHNNRRISNKTTNDYLEAISYV</sequence>
<dbReference type="Proteomes" id="UP001159364">
    <property type="component" value="Linkage Group LG10"/>
</dbReference>
<evidence type="ECO:0000256" key="4">
    <source>
        <dbReference type="SAM" id="SignalP"/>
    </source>
</evidence>
<evidence type="ECO:0000313" key="6">
    <source>
        <dbReference type="EMBL" id="KAJ8753672.1"/>
    </source>
</evidence>
<comment type="similarity">
    <text evidence="1 3">Belongs to the plant LTP family.</text>
</comment>
<gene>
    <name evidence="6" type="ORF">K2173_026348</name>
</gene>
<dbReference type="GO" id="GO:0006869">
    <property type="term" value="P:lipid transport"/>
    <property type="evidence" value="ECO:0007669"/>
    <property type="project" value="InterPro"/>
</dbReference>
<reference evidence="6 7" key="1">
    <citation type="submission" date="2021-09" db="EMBL/GenBank/DDBJ databases">
        <title>Genomic insights and catalytic innovation underlie evolution of tropane alkaloids biosynthesis.</title>
        <authorList>
            <person name="Wang Y.-J."/>
            <person name="Tian T."/>
            <person name="Huang J.-P."/>
            <person name="Huang S.-X."/>
        </authorList>
    </citation>
    <scope>NUCLEOTIDE SEQUENCE [LARGE SCALE GENOMIC DNA]</scope>
    <source>
        <strain evidence="6">KIB-2018</strain>
        <tissue evidence="6">Leaf</tissue>
    </source>
</reference>
<dbReference type="Gene3D" id="1.10.110.10">
    <property type="entry name" value="Plant lipid-transfer and hydrophobic proteins"/>
    <property type="match status" value="1"/>
</dbReference>
<keyword evidence="3" id="KW-0813">Transport</keyword>
<comment type="function">
    <text evidence="3">Plant non-specific lipid-transfer proteins transfer phospholipids as well as galactolipids across membranes. May play a role in wax or cutin deposition in the cell walls of expanding epidermal cells and certain secretory tissues.</text>
</comment>
<dbReference type="PRINTS" id="PR00382">
    <property type="entry name" value="LIPIDTRNSFER"/>
</dbReference>
<dbReference type="SMART" id="SM00499">
    <property type="entry name" value="AAI"/>
    <property type="match status" value="1"/>
</dbReference>
<feature type="chain" id="PRO_5043485320" description="Non-specific lipid-transfer protein" evidence="4">
    <location>
        <begin position="21"/>
        <end position="123"/>
    </location>
</feature>
<dbReference type="AlphaFoldDB" id="A0AAV8SN33"/>
<feature type="signal peptide" evidence="4">
    <location>
        <begin position="1"/>
        <end position="20"/>
    </location>
</feature>
<comment type="caution">
    <text evidence="6">The sequence shown here is derived from an EMBL/GenBank/DDBJ whole genome shotgun (WGS) entry which is preliminary data.</text>
</comment>
<dbReference type="CDD" id="cd01960">
    <property type="entry name" value="nsLTP1"/>
    <property type="match status" value="1"/>
</dbReference>
<protein>
    <recommendedName>
        <fullName evidence="3">Non-specific lipid-transfer protein</fullName>
    </recommendedName>
</protein>
<dbReference type="InterPro" id="IPR016140">
    <property type="entry name" value="Bifunc_inhib/LTP/seed_store"/>
</dbReference>
<keyword evidence="7" id="KW-1185">Reference proteome</keyword>
<evidence type="ECO:0000313" key="7">
    <source>
        <dbReference type="Proteomes" id="UP001159364"/>
    </source>
</evidence>
<keyword evidence="2" id="KW-1015">Disulfide bond</keyword>
<organism evidence="6 7">
    <name type="scientific">Erythroxylum novogranatense</name>
    <dbReference type="NCBI Taxonomy" id="1862640"/>
    <lineage>
        <taxon>Eukaryota</taxon>
        <taxon>Viridiplantae</taxon>
        <taxon>Streptophyta</taxon>
        <taxon>Embryophyta</taxon>
        <taxon>Tracheophyta</taxon>
        <taxon>Spermatophyta</taxon>
        <taxon>Magnoliopsida</taxon>
        <taxon>eudicotyledons</taxon>
        <taxon>Gunneridae</taxon>
        <taxon>Pentapetalae</taxon>
        <taxon>rosids</taxon>
        <taxon>fabids</taxon>
        <taxon>Malpighiales</taxon>
        <taxon>Erythroxylaceae</taxon>
        <taxon>Erythroxylum</taxon>
    </lineage>
</organism>
<keyword evidence="4" id="KW-0732">Signal</keyword>
<dbReference type="InterPro" id="IPR036312">
    <property type="entry name" value="Bifun_inhib/LTP/seed_sf"/>
</dbReference>
<proteinExistence type="inferred from homology"/>
<keyword evidence="3" id="KW-0446">Lipid-binding</keyword>